<name>A0ABM1R7E3_CAMSA</name>
<dbReference type="Proteomes" id="UP000694864">
    <property type="component" value="Chromosome 17"/>
</dbReference>
<gene>
    <name evidence="3" type="primary">LOC109130186</name>
</gene>
<dbReference type="GeneID" id="109130186"/>
<evidence type="ECO:0000313" key="2">
    <source>
        <dbReference type="Proteomes" id="UP000694864"/>
    </source>
</evidence>
<keyword evidence="2" id="KW-1185">Reference proteome</keyword>
<accession>A0ABM1R7E3</accession>
<sequence>MGSLKLLWVCLVLLILVLKFTSVHHCRRLVAEESISGPIRLEQIRRELFERLKELKVRSEGEEMILGNTLDSKRLSPGGPDPRHH</sequence>
<feature type="signal peptide" evidence="1">
    <location>
        <begin position="1"/>
        <end position="25"/>
    </location>
</feature>
<organism evidence="2 3">
    <name type="scientific">Camelina sativa</name>
    <name type="common">False flax</name>
    <name type="synonym">Myagrum sativum</name>
    <dbReference type="NCBI Taxonomy" id="90675"/>
    <lineage>
        <taxon>Eukaryota</taxon>
        <taxon>Viridiplantae</taxon>
        <taxon>Streptophyta</taxon>
        <taxon>Embryophyta</taxon>
        <taxon>Tracheophyta</taxon>
        <taxon>Spermatophyta</taxon>
        <taxon>Magnoliopsida</taxon>
        <taxon>eudicotyledons</taxon>
        <taxon>Gunneridae</taxon>
        <taxon>Pentapetalae</taxon>
        <taxon>rosids</taxon>
        <taxon>malvids</taxon>
        <taxon>Brassicales</taxon>
        <taxon>Brassicaceae</taxon>
        <taxon>Camelineae</taxon>
        <taxon>Camelina</taxon>
    </lineage>
</organism>
<reference evidence="2" key="1">
    <citation type="journal article" date="2014" name="Nat. Commun.">
        <title>The emerging biofuel crop Camelina sativa retains a highly undifferentiated hexaploid genome structure.</title>
        <authorList>
            <person name="Kagale S."/>
            <person name="Koh C."/>
            <person name="Nixon J."/>
            <person name="Bollina V."/>
            <person name="Clarke W.E."/>
            <person name="Tuteja R."/>
            <person name="Spillane C."/>
            <person name="Robinson S.J."/>
            <person name="Links M.G."/>
            <person name="Clarke C."/>
            <person name="Higgins E.E."/>
            <person name="Huebert T."/>
            <person name="Sharpe A.G."/>
            <person name="Parkin I.A."/>
        </authorList>
    </citation>
    <scope>NUCLEOTIDE SEQUENCE [LARGE SCALE GENOMIC DNA]</scope>
    <source>
        <strain evidence="2">cv. DH55</strain>
    </source>
</reference>
<proteinExistence type="predicted"/>
<feature type="chain" id="PRO_5045350694" evidence="1">
    <location>
        <begin position="26"/>
        <end position="85"/>
    </location>
</feature>
<evidence type="ECO:0000313" key="3">
    <source>
        <dbReference type="RefSeq" id="XP_019094931.1"/>
    </source>
</evidence>
<dbReference type="RefSeq" id="XP_019094931.1">
    <property type="nucleotide sequence ID" value="XM_019239386.1"/>
</dbReference>
<protein>
    <submittedName>
        <fullName evidence="3">CLAVATA3/ESR (CLE)-related protein 3-like</fullName>
    </submittedName>
</protein>
<keyword evidence="1" id="KW-0732">Signal</keyword>
<reference evidence="3" key="2">
    <citation type="submission" date="2025-08" db="UniProtKB">
        <authorList>
            <consortium name="RefSeq"/>
        </authorList>
    </citation>
    <scope>IDENTIFICATION</scope>
    <source>
        <tissue evidence="3">Leaf</tissue>
    </source>
</reference>
<evidence type="ECO:0000256" key="1">
    <source>
        <dbReference type="SAM" id="SignalP"/>
    </source>
</evidence>